<dbReference type="EMBL" id="JAENIJ010000068">
    <property type="protein sequence ID" value="MBK1884640.1"/>
    <property type="molecule type" value="Genomic_DNA"/>
</dbReference>
<feature type="compositionally biased region" description="Gly residues" evidence="1">
    <location>
        <begin position="168"/>
        <end position="178"/>
    </location>
</feature>
<feature type="region of interest" description="Disordered" evidence="1">
    <location>
        <begin position="153"/>
        <end position="178"/>
    </location>
</feature>
<feature type="chain" id="PRO_5038107420" evidence="2">
    <location>
        <begin position="23"/>
        <end position="178"/>
    </location>
</feature>
<evidence type="ECO:0000313" key="4">
    <source>
        <dbReference type="Proteomes" id="UP000603141"/>
    </source>
</evidence>
<dbReference type="Proteomes" id="UP000603141">
    <property type="component" value="Unassembled WGS sequence"/>
</dbReference>
<accession>A0A934SAX6</accession>
<dbReference type="RefSeq" id="WP_200274025.1">
    <property type="nucleotide sequence ID" value="NZ_JAENIJ010000068.1"/>
</dbReference>
<keyword evidence="4" id="KW-1185">Reference proteome</keyword>
<evidence type="ECO:0000256" key="1">
    <source>
        <dbReference type="SAM" id="MobiDB-lite"/>
    </source>
</evidence>
<comment type="caution">
    <text evidence="3">The sequence shown here is derived from an EMBL/GenBank/DDBJ whole genome shotgun (WGS) entry which is preliminary data.</text>
</comment>
<protein>
    <submittedName>
        <fullName evidence="3">Uncharacterized protein</fullName>
    </submittedName>
</protein>
<gene>
    <name evidence="3" type="ORF">JIN85_19645</name>
</gene>
<evidence type="ECO:0000256" key="2">
    <source>
        <dbReference type="SAM" id="SignalP"/>
    </source>
</evidence>
<name>A0A934SAX6_9BACT</name>
<proteinExistence type="predicted"/>
<sequence>MKSQLSIVLTATAIGFAGLATATGEKPFDPPIEFRRIDFVEYGGGPVRTYTAAGLETSEVLCERPDLKVIFTTSLPPSTAAKTVVAGLFVMIKGSDGWAISDQKRFEAAGRESGAKAEATNTQRSAPHVTVTLWQGGHEVSFAQSASYLVENGTLKLDPPQEKPIGEQGSGGNGGQAR</sequence>
<keyword evidence="2" id="KW-0732">Signal</keyword>
<evidence type="ECO:0000313" key="3">
    <source>
        <dbReference type="EMBL" id="MBK1884640.1"/>
    </source>
</evidence>
<organism evidence="3 4">
    <name type="scientific">Luteolibacter pohnpeiensis</name>
    <dbReference type="NCBI Taxonomy" id="454153"/>
    <lineage>
        <taxon>Bacteria</taxon>
        <taxon>Pseudomonadati</taxon>
        <taxon>Verrucomicrobiota</taxon>
        <taxon>Verrucomicrobiia</taxon>
        <taxon>Verrucomicrobiales</taxon>
        <taxon>Verrucomicrobiaceae</taxon>
        <taxon>Luteolibacter</taxon>
    </lineage>
</organism>
<dbReference type="AlphaFoldDB" id="A0A934SAX6"/>
<reference evidence="3" key="1">
    <citation type="submission" date="2021-01" db="EMBL/GenBank/DDBJ databases">
        <title>Modified the classification status of verrucomicrobia.</title>
        <authorList>
            <person name="Feng X."/>
        </authorList>
    </citation>
    <scope>NUCLEOTIDE SEQUENCE</scope>
    <source>
        <strain evidence="3">KCTC 22041</strain>
    </source>
</reference>
<feature type="signal peptide" evidence="2">
    <location>
        <begin position="1"/>
        <end position="22"/>
    </location>
</feature>